<proteinExistence type="predicted"/>
<accession>A0ACB7YT24</accession>
<dbReference type="EMBL" id="CM037153">
    <property type="protein sequence ID" value="KAH7856836.1"/>
    <property type="molecule type" value="Genomic_DNA"/>
</dbReference>
<protein>
    <submittedName>
        <fullName evidence="1">Uncharacterized protein</fullName>
    </submittedName>
</protein>
<keyword evidence="2" id="KW-1185">Reference proteome</keyword>
<name>A0ACB7YT24_9ERIC</name>
<evidence type="ECO:0000313" key="1">
    <source>
        <dbReference type="EMBL" id="KAH7856836.1"/>
    </source>
</evidence>
<evidence type="ECO:0000313" key="2">
    <source>
        <dbReference type="Proteomes" id="UP000828048"/>
    </source>
</evidence>
<reference evidence="1 2" key="1">
    <citation type="journal article" date="2021" name="Hortic Res">
        <title>High-quality reference genome and annotation aids understanding of berry development for evergreen blueberry (Vaccinium darrowii).</title>
        <authorList>
            <person name="Yu J."/>
            <person name="Hulse-Kemp A.M."/>
            <person name="Babiker E."/>
            <person name="Staton M."/>
        </authorList>
    </citation>
    <scope>NUCLEOTIDE SEQUENCE [LARGE SCALE GENOMIC DNA]</scope>
    <source>
        <strain evidence="2">cv. NJ 8807/NJ 8810</strain>
        <tissue evidence="1">Young leaf</tissue>
    </source>
</reference>
<gene>
    <name evidence="1" type="ORF">Vadar_006032</name>
</gene>
<comment type="caution">
    <text evidence="1">The sequence shown here is derived from an EMBL/GenBank/DDBJ whole genome shotgun (WGS) entry which is preliminary data.</text>
</comment>
<dbReference type="Proteomes" id="UP000828048">
    <property type="component" value="Chromosome 3"/>
</dbReference>
<sequence>MALTLSPPSITSPFHLLNNRIFLRTIHLHRSSPPSASNSRRCQAVSPGRPPPPESEPPSGKGPPSSAEGLVATFARLQDTVQIFFAVLFWMSLFFWSSVWDGRNNDRPSKGSRFRR</sequence>
<organism evidence="1 2">
    <name type="scientific">Vaccinium darrowii</name>
    <dbReference type="NCBI Taxonomy" id="229202"/>
    <lineage>
        <taxon>Eukaryota</taxon>
        <taxon>Viridiplantae</taxon>
        <taxon>Streptophyta</taxon>
        <taxon>Embryophyta</taxon>
        <taxon>Tracheophyta</taxon>
        <taxon>Spermatophyta</taxon>
        <taxon>Magnoliopsida</taxon>
        <taxon>eudicotyledons</taxon>
        <taxon>Gunneridae</taxon>
        <taxon>Pentapetalae</taxon>
        <taxon>asterids</taxon>
        <taxon>Ericales</taxon>
        <taxon>Ericaceae</taxon>
        <taxon>Vaccinioideae</taxon>
        <taxon>Vaccinieae</taxon>
        <taxon>Vaccinium</taxon>
    </lineage>
</organism>